<dbReference type="GO" id="GO:0003959">
    <property type="term" value="F:NADPH dehydrogenase activity"/>
    <property type="evidence" value="ECO:0007669"/>
    <property type="project" value="TreeGrafter"/>
</dbReference>
<dbReference type="CDD" id="cd02933">
    <property type="entry name" value="OYE_like_FMN"/>
    <property type="match status" value="1"/>
</dbReference>
<dbReference type="InterPro" id="IPR045247">
    <property type="entry name" value="Oye-like"/>
</dbReference>
<dbReference type="SUPFAM" id="SSF51395">
    <property type="entry name" value="FMN-linked oxidoreductases"/>
    <property type="match status" value="1"/>
</dbReference>
<dbReference type="Proteomes" id="UP000094112">
    <property type="component" value="Unassembled WGS sequence"/>
</dbReference>
<dbReference type="InterPro" id="IPR001155">
    <property type="entry name" value="OxRdtase_FMN_N"/>
</dbReference>
<sequence length="393" mass="44074">MPLIQDFKPIPLKDTDLFKPIKLGNHQLNHRVALAPLTRMRNVKNVPTDQMIDYYDQRSNQEGSFVITEATFISAKAGGYETAPGIFNEEQISQWSKIFKKIHENKSVVFQQLWQLGWQSIPSALAADGFKYVSASDEPYMDEASEKAAKECNNPQHGLTIPEIKEYVKDFVQAAKNSLKAGADGVEIHSANGYLLNQFLDSRSNRRTDEYGGSIENRARFTLEVVDAIVDAIGAEKVGIRLSPYGVFGGMNGSNDPEFLAVYAHVIAQLEKRALDGKRLAYIHLVEPRVANLLNPEGVGEVDGSNDFIYNIWKGVVIRAGNYALNPEIAAKDVKKPNTMIAYGRLFIANPDLPYRLREGLPLNAYNRDTFYAPTRVGYTDYPTYEETKQEKL</sequence>
<keyword evidence="6" id="KW-1185">Reference proteome</keyword>
<reference evidence="5 6" key="1">
    <citation type="journal article" date="2016" name="Proc. Natl. Acad. Sci. U.S.A.">
        <title>Comparative genomics of biotechnologically important yeasts.</title>
        <authorList>
            <person name="Riley R."/>
            <person name="Haridas S."/>
            <person name="Wolfe K.H."/>
            <person name="Lopes M.R."/>
            <person name="Hittinger C.T."/>
            <person name="Goeker M."/>
            <person name="Salamov A.A."/>
            <person name="Wisecaver J.H."/>
            <person name="Long T.M."/>
            <person name="Calvey C.H."/>
            <person name="Aerts A.L."/>
            <person name="Barry K.W."/>
            <person name="Choi C."/>
            <person name="Clum A."/>
            <person name="Coughlan A.Y."/>
            <person name="Deshpande S."/>
            <person name="Douglass A.P."/>
            <person name="Hanson S.J."/>
            <person name="Klenk H.-P."/>
            <person name="LaButti K.M."/>
            <person name="Lapidus A."/>
            <person name="Lindquist E.A."/>
            <person name="Lipzen A.M."/>
            <person name="Meier-Kolthoff J.P."/>
            <person name="Ohm R.A."/>
            <person name="Otillar R.P."/>
            <person name="Pangilinan J.L."/>
            <person name="Peng Y."/>
            <person name="Rokas A."/>
            <person name="Rosa C.A."/>
            <person name="Scheuner C."/>
            <person name="Sibirny A.A."/>
            <person name="Slot J.C."/>
            <person name="Stielow J.B."/>
            <person name="Sun H."/>
            <person name="Kurtzman C.P."/>
            <person name="Blackwell M."/>
            <person name="Grigoriev I.V."/>
            <person name="Jeffries T.W."/>
        </authorList>
    </citation>
    <scope>NUCLEOTIDE SEQUENCE [LARGE SCALE GENOMIC DNA]</scope>
    <source>
        <strain evidence="6">ATCC 58044 / CBS 1984 / NCYC 433 / NRRL Y-366-8</strain>
    </source>
</reference>
<dbReference type="GeneID" id="30201255"/>
<gene>
    <name evidence="5" type="ORF">WICANDRAFT_65888</name>
</gene>
<evidence type="ECO:0000256" key="1">
    <source>
        <dbReference type="ARBA" id="ARBA00001917"/>
    </source>
</evidence>
<comment type="cofactor">
    <cofactor evidence="1">
        <name>FMN</name>
        <dbReference type="ChEBI" id="CHEBI:58210"/>
    </cofactor>
</comment>
<proteinExistence type="inferred from homology"/>
<accession>A0A1E3NVC3</accession>
<dbReference type="STRING" id="683960.A0A1E3NVC3"/>
<name>A0A1E3NVC3_WICAA</name>
<feature type="domain" description="NADH:flavin oxidoreductase/NADH oxidase N-terminal" evidence="4">
    <location>
        <begin position="16"/>
        <end position="364"/>
    </location>
</feature>
<evidence type="ECO:0000259" key="4">
    <source>
        <dbReference type="Pfam" id="PF00724"/>
    </source>
</evidence>
<dbReference type="InterPro" id="IPR013785">
    <property type="entry name" value="Aldolase_TIM"/>
</dbReference>
<evidence type="ECO:0000313" key="6">
    <source>
        <dbReference type="Proteomes" id="UP000094112"/>
    </source>
</evidence>
<dbReference type="Pfam" id="PF00724">
    <property type="entry name" value="Oxidored_FMN"/>
    <property type="match status" value="1"/>
</dbReference>
<comment type="similarity">
    <text evidence="2">Belongs to the NADH:flavin oxidoreductase/NADH oxidase family.</text>
</comment>
<dbReference type="PANTHER" id="PTHR22893:SF91">
    <property type="entry name" value="NADPH DEHYDROGENASE 2-RELATED"/>
    <property type="match status" value="1"/>
</dbReference>
<keyword evidence="3" id="KW-0285">Flavoprotein</keyword>
<evidence type="ECO:0000256" key="3">
    <source>
        <dbReference type="ARBA" id="ARBA00022643"/>
    </source>
</evidence>
<organism evidence="5 6">
    <name type="scientific">Wickerhamomyces anomalus (strain ATCC 58044 / CBS 1984 / NCYC 433 / NRRL Y-366-8)</name>
    <name type="common">Yeast</name>
    <name type="synonym">Hansenula anomala</name>
    <dbReference type="NCBI Taxonomy" id="683960"/>
    <lineage>
        <taxon>Eukaryota</taxon>
        <taxon>Fungi</taxon>
        <taxon>Dikarya</taxon>
        <taxon>Ascomycota</taxon>
        <taxon>Saccharomycotina</taxon>
        <taxon>Saccharomycetes</taxon>
        <taxon>Phaffomycetales</taxon>
        <taxon>Wickerhamomycetaceae</taxon>
        <taxon>Wickerhamomyces</taxon>
    </lineage>
</organism>
<dbReference type="PANTHER" id="PTHR22893">
    <property type="entry name" value="NADH OXIDOREDUCTASE-RELATED"/>
    <property type="match status" value="1"/>
</dbReference>
<evidence type="ECO:0000256" key="2">
    <source>
        <dbReference type="ARBA" id="ARBA00005979"/>
    </source>
</evidence>
<dbReference type="AlphaFoldDB" id="A0A1E3NVC3"/>
<dbReference type="OrthoDB" id="276546at2759"/>
<dbReference type="RefSeq" id="XP_019035849.1">
    <property type="nucleotide sequence ID" value="XM_019184009.1"/>
</dbReference>
<dbReference type="GO" id="GO:0006915">
    <property type="term" value="P:apoptotic process"/>
    <property type="evidence" value="ECO:0007669"/>
    <property type="project" value="UniProtKB-ARBA"/>
</dbReference>
<protein>
    <recommendedName>
        <fullName evidence="4">NADH:flavin oxidoreductase/NADH oxidase N-terminal domain-containing protein</fullName>
    </recommendedName>
</protein>
<keyword evidence="3" id="KW-0288">FMN</keyword>
<dbReference type="EMBL" id="KV454233">
    <property type="protein sequence ID" value="ODQ56642.1"/>
    <property type="molecule type" value="Genomic_DNA"/>
</dbReference>
<dbReference type="GO" id="GO:0010181">
    <property type="term" value="F:FMN binding"/>
    <property type="evidence" value="ECO:0007669"/>
    <property type="project" value="InterPro"/>
</dbReference>
<dbReference type="Gene3D" id="3.20.20.70">
    <property type="entry name" value="Aldolase class I"/>
    <property type="match status" value="1"/>
</dbReference>
<dbReference type="FunFam" id="3.20.20.70:FF:000138">
    <property type="entry name" value="NADPH dehydrogenase 1"/>
    <property type="match status" value="1"/>
</dbReference>
<evidence type="ECO:0000313" key="5">
    <source>
        <dbReference type="EMBL" id="ODQ56642.1"/>
    </source>
</evidence>